<keyword evidence="5" id="KW-1185">Reference proteome</keyword>
<evidence type="ECO:0000259" key="3">
    <source>
        <dbReference type="PROSITE" id="PS50893"/>
    </source>
</evidence>
<gene>
    <name evidence="4" type="primary">ybhF3</name>
    <name evidence="4" type="ORF">MCBB_0584</name>
</gene>
<reference evidence="4 5" key="1">
    <citation type="submission" date="2016-08" db="EMBL/GenBank/DDBJ databases">
        <authorList>
            <person name="Seilhamer J.J."/>
        </authorList>
    </citation>
    <scope>NUCLEOTIDE SEQUENCE [LARGE SCALE GENOMIC DNA]</scope>
    <source>
        <strain evidence="4">Buetzberg</strain>
    </source>
</reference>
<evidence type="ECO:0000313" key="5">
    <source>
        <dbReference type="Proteomes" id="UP000094707"/>
    </source>
</evidence>
<dbReference type="InterPro" id="IPR027417">
    <property type="entry name" value="P-loop_NTPase"/>
</dbReference>
<dbReference type="Proteomes" id="UP000094707">
    <property type="component" value="Chromosome I"/>
</dbReference>
<dbReference type="PANTHER" id="PTHR43038:SF3">
    <property type="entry name" value="ABC TRANSPORTER G FAMILY MEMBER 20 ISOFORM X1"/>
    <property type="match status" value="1"/>
</dbReference>
<evidence type="ECO:0000313" key="4">
    <source>
        <dbReference type="EMBL" id="SCG85158.1"/>
    </source>
</evidence>
<dbReference type="InterPro" id="IPR003439">
    <property type="entry name" value="ABC_transporter-like_ATP-bd"/>
</dbReference>
<dbReference type="RefSeq" id="WP_071906354.1">
    <property type="nucleotide sequence ID" value="NZ_LT607756.1"/>
</dbReference>
<evidence type="ECO:0000256" key="1">
    <source>
        <dbReference type="ARBA" id="ARBA00022741"/>
    </source>
</evidence>
<dbReference type="SUPFAM" id="SSF52540">
    <property type="entry name" value="P-loop containing nucleoside triphosphate hydrolases"/>
    <property type="match status" value="1"/>
</dbReference>
<dbReference type="KEGG" id="mcub:MCBB_0584"/>
<dbReference type="GO" id="GO:0005524">
    <property type="term" value="F:ATP binding"/>
    <property type="evidence" value="ECO:0007669"/>
    <property type="project" value="UniProtKB-KW"/>
</dbReference>
<name>A0A1D3L0R7_9EURY</name>
<dbReference type="OrthoDB" id="31298at2157"/>
<dbReference type="GeneID" id="30411441"/>
<dbReference type="InterPro" id="IPR003593">
    <property type="entry name" value="AAA+_ATPase"/>
</dbReference>
<dbReference type="Pfam" id="PF00005">
    <property type="entry name" value="ABC_tran"/>
    <property type="match status" value="1"/>
</dbReference>
<accession>A0A1D3L0R7</accession>
<dbReference type="GO" id="GO:0016887">
    <property type="term" value="F:ATP hydrolysis activity"/>
    <property type="evidence" value="ECO:0007669"/>
    <property type="project" value="InterPro"/>
</dbReference>
<dbReference type="EMBL" id="LT607756">
    <property type="protein sequence ID" value="SCG85158.1"/>
    <property type="molecule type" value="Genomic_DNA"/>
</dbReference>
<organism evidence="4 5">
    <name type="scientific">Methanobacterium congolense</name>
    <dbReference type="NCBI Taxonomy" id="118062"/>
    <lineage>
        <taxon>Archaea</taxon>
        <taxon>Methanobacteriati</taxon>
        <taxon>Methanobacteriota</taxon>
        <taxon>Methanomada group</taxon>
        <taxon>Methanobacteria</taxon>
        <taxon>Methanobacteriales</taxon>
        <taxon>Methanobacteriaceae</taxon>
        <taxon>Methanobacterium</taxon>
    </lineage>
</organism>
<keyword evidence="2 4" id="KW-0067">ATP-binding</keyword>
<feature type="domain" description="ABC transporter" evidence="3">
    <location>
        <begin position="9"/>
        <end position="236"/>
    </location>
</feature>
<dbReference type="AlphaFoldDB" id="A0A1D3L0R7"/>
<dbReference type="PANTHER" id="PTHR43038">
    <property type="entry name" value="ATP-BINDING CASSETTE, SUB-FAMILY H, MEMBER 1"/>
    <property type="match status" value="1"/>
</dbReference>
<keyword evidence="1" id="KW-0547">Nucleotide-binding</keyword>
<dbReference type="STRING" id="118062.MCBB_0584"/>
<protein>
    <submittedName>
        <fullName evidence="4">Putative ABC transporter ATP-binding protein YbhF</fullName>
    </submittedName>
</protein>
<dbReference type="PATRIC" id="fig|129848.4.peg.587"/>
<dbReference type="SMART" id="SM00382">
    <property type="entry name" value="AAA"/>
    <property type="match status" value="1"/>
</dbReference>
<dbReference type="Gene3D" id="3.40.50.300">
    <property type="entry name" value="P-loop containing nucleotide triphosphate hydrolases"/>
    <property type="match status" value="1"/>
</dbReference>
<dbReference type="PROSITE" id="PS50893">
    <property type="entry name" value="ABC_TRANSPORTER_2"/>
    <property type="match status" value="1"/>
</dbReference>
<evidence type="ECO:0000256" key="2">
    <source>
        <dbReference type="ARBA" id="ARBA00022840"/>
    </source>
</evidence>
<proteinExistence type="predicted"/>
<sequence>MEEEVDYAIKTSQLVKKFGDFKALDGMNLKVKKGEIYGLLGPNGAGKTTTIRVLCGLSNASSGKAQIFGKKVPNSAISKLIGYMPQETALYDGLTVKQNLKFFGEIFSLKNDRINEKIGELLKFIDLEDWKDEVTGNLSGGMKHRVSLACTLIHEPEVLFLDEPTVGVDPELRVSFWNYFNMLKDSGITILITTHYMDEARHCDRVGFVKRGKIITEGPPEDILKATGTKSLEDAFLEFSRTEELNHLEGVVVP</sequence>